<organism evidence="1 2">
    <name type="scientific">Enterobacter hormaechei</name>
    <dbReference type="NCBI Taxonomy" id="158836"/>
    <lineage>
        <taxon>Bacteria</taxon>
        <taxon>Pseudomonadati</taxon>
        <taxon>Pseudomonadota</taxon>
        <taxon>Gammaproteobacteria</taxon>
        <taxon>Enterobacterales</taxon>
        <taxon>Enterobacteriaceae</taxon>
        <taxon>Enterobacter</taxon>
        <taxon>Enterobacter cloacae complex</taxon>
    </lineage>
</organism>
<feature type="non-terminal residue" evidence="1">
    <location>
        <position position="81"/>
    </location>
</feature>
<comment type="caution">
    <text evidence="1">The sequence shown here is derived from an EMBL/GenBank/DDBJ whole genome shotgun (WGS) entry which is preliminary data.</text>
</comment>
<name>A0AAP8GFF0_9ENTR</name>
<dbReference type="Gene3D" id="3.30.479.10">
    <property type="entry name" value="6-pyruvoyl tetrahydropterin synthase/QueD"/>
    <property type="match status" value="1"/>
</dbReference>
<accession>A0AAP8GFF0</accession>
<evidence type="ECO:0000313" key="2">
    <source>
        <dbReference type="Proteomes" id="UP000231328"/>
    </source>
</evidence>
<gene>
    <name evidence="1" type="ORF">CGZ54_28940</name>
</gene>
<dbReference type="EMBL" id="NMVR01000349">
    <property type="protein sequence ID" value="PJG36348.1"/>
    <property type="molecule type" value="Genomic_DNA"/>
</dbReference>
<proteinExistence type="predicted"/>
<dbReference type="SUPFAM" id="SSF55620">
    <property type="entry name" value="Tetrahydrobiopterin biosynthesis enzymes-like"/>
    <property type="match status" value="1"/>
</dbReference>
<reference evidence="1 2" key="1">
    <citation type="submission" date="2017-07" db="EMBL/GenBank/DDBJ databases">
        <title>Draft genome sequence of Enterobacter cloacae ST128, a clinical strain coproducing KPC-2 and NDM-1 carbapenemases.</title>
        <authorList>
            <person name="Li X."/>
        </authorList>
    </citation>
    <scope>NUCLEOTIDE SEQUENCE [LARGE SCALE GENOMIC DNA]</scope>
    <source>
        <strain evidence="1 2">HBY</strain>
    </source>
</reference>
<dbReference type="AlphaFoldDB" id="A0AAP8GFF0"/>
<dbReference type="InterPro" id="IPR038418">
    <property type="entry name" value="6-PTP_synth/QueD_sf"/>
</dbReference>
<sequence>MILASSILLRRRLFCFTKEVAVKLFINDLTVMDFSFLDAEAGLIGDSLIVDIILEGDLNAESMVMDFSHAKKSIKHEIDKL</sequence>
<evidence type="ECO:0000313" key="1">
    <source>
        <dbReference type="EMBL" id="PJG36348.1"/>
    </source>
</evidence>
<dbReference type="Proteomes" id="UP000231328">
    <property type="component" value="Unassembled WGS sequence"/>
</dbReference>
<protein>
    <submittedName>
        <fullName evidence="1">Isocitrate dehydrogenase</fullName>
    </submittedName>
</protein>